<dbReference type="PANTHER" id="PTHR42693">
    <property type="entry name" value="ARYLSULFATASE FAMILY MEMBER"/>
    <property type="match status" value="1"/>
</dbReference>
<dbReference type="InterPro" id="IPR024607">
    <property type="entry name" value="Sulfatase_CS"/>
</dbReference>
<dbReference type="InterPro" id="IPR000917">
    <property type="entry name" value="Sulfatase_N"/>
</dbReference>
<dbReference type="PROSITE" id="PS00149">
    <property type="entry name" value="SULFATASE_2"/>
    <property type="match status" value="1"/>
</dbReference>
<organism evidence="7 8">
    <name type="scientific">Ulvibacterium marinum</name>
    <dbReference type="NCBI Taxonomy" id="2419782"/>
    <lineage>
        <taxon>Bacteria</taxon>
        <taxon>Pseudomonadati</taxon>
        <taxon>Bacteroidota</taxon>
        <taxon>Flavobacteriia</taxon>
        <taxon>Flavobacteriales</taxon>
        <taxon>Flavobacteriaceae</taxon>
        <taxon>Ulvibacterium</taxon>
    </lineage>
</organism>
<keyword evidence="2" id="KW-0479">Metal-binding</keyword>
<dbReference type="SUPFAM" id="SSF53649">
    <property type="entry name" value="Alkaline phosphatase-like"/>
    <property type="match status" value="1"/>
</dbReference>
<feature type="compositionally biased region" description="Basic and acidic residues" evidence="5">
    <location>
        <begin position="502"/>
        <end position="520"/>
    </location>
</feature>
<dbReference type="Gene3D" id="3.30.1120.10">
    <property type="match status" value="1"/>
</dbReference>
<feature type="domain" description="Sulfatase N-terminal" evidence="6">
    <location>
        <begin position="38"/>
        <end position="392"/>
    </location>
</feature>
<dbReference type="GO" id="GO:0046872">
    <property type="term" value="F:metal ion binding"/>
    <property type="evidence" value="ECO:0007669"/>
    <property type="project" value="UniProtKB-KW"/>
</dbReference>
<dbReference type="PROSITE" id="PS00523">
    <property type="entry name" value="SULFATASE_1"/>
    <property type="match status" value="1"/>
</dbReference>
<dbReference type="InterPro" id="IPR017850">
    <property type="entry name" value="Alkaline_phosphatase_core_sf"/>
</dbReference>
<dbReference type="Gene3D" id="3.40.720.10">
    <property type="entry name" value="Alkaline Phosphatase, subunit A"/>
    <property type="match status" value="1"/>
</dbReference>
<dbReference type="GO" id="GO:0004065">
    <property type="term" value="F:arylsulfatase activity"/>
    <property type="evidence" value="ECO:0007669"/>
    <property type="project" value="TreeGrafter"/>
</dbReference>
<dbReference type="EMBL" id="RBCJ01000003">
    <property type="protein sequence ID" value="RKN79755.1"/>
    <property type="molecule type" value="Genomic_DNA"/>
</dbReference>
<evidence type="ECO:0000256" key="2">
    <source>
        <dbReference type="ARBA" id="ARBA00022723"/>
    </source>
</evidence>
<evidence type="ECO:0000256" key="5">
    <source>
        <dbReference type="SAM" id="MobiDB-lite"/>
    </source>
</evidence>
<dbReference type="CDD" id="cd16143">
    <property type="entry name" value="ARS_like"/>
    <property type="match status" value="1"/>
</dbReference>
<evidence type="ECO:0000313" key="8">
    <source>
        <dbReference type="Proteomes" id="UP000276603"/>
    </source>
</evidence>
<keyword evidence="8" id="KW-1185">Reference proteome</keyword>
<keyword evidence="3" id="KW-0378">Hydrolase</keyword>
<dbReference type="InterPro" id="IPR050738">
    <property type="entry name" value="Sulfatase"/>
</dbReference>
<comment type="caution">
    <text evidence="7">The sequence shown here is derived from an EMBL/GenBank/DDBJ whole genome shotgun (WGS) entry which is preliminary data.</text>
</comment>
<dbReference type="Pfam" id="PF00884">
    <property type="entry name" value="Sulfatase"/>
    <property type="match status" value="1"/>
</dbReference>
<evidence type="ECO:0000256" key="1">
    <source>
        <dbReference type="ARBA" id="ARBA00008779"/>
    </source>
</evidence>
<accession>A0A3B0C0Y1</accession>
<comment type="similarity">
    <text evidence="1">Belongs to the sulfatase family.</text>
</comment>
<feature type="region of interest" description="Disordered" evidence="5">
    <location>
        <begin position="502"/>
        <end position="537"/>
    </location>
</feature>
<name>A0A3B0C0Y1_9FLAO</name>
<dbReference type="Proteomes" id="UP000276603">
    <property type="component" value="Unassembled WGS sequence"/>
</dbReference>
<dbReference type="RefSeq" id="WP_120712563.1">
    <property type="nucleotide sequence ID" value="NZ_RBCJ01000003.1"/>
</dbReference>
<evidence type="ECO:0000256" key="4">
    <source>
        <dbReference type="ARBA" id="ARBA00022837"/>
    </source>
</evidence>
<keyword evidence="4" id="KW-0106">Calcium</keyword>
<dbReference type="OrthoDB" id="9765065at2"/>
<evidence type="ECO:0000313" key="7">
    <source>
        <dbReference type="EMBL" id="RKN79755.1"/>
    </source>
</evidence>
<gene>
    <name evidence="7" type="ORF">D7Z94_15855</name>
</gene>
<dbReference type="AlphaFoldDB" id="A0A3B0C0Y1"/>
<protein>
    <submittedName>
        <fullName evidence="7">Arylsulfatase</fullName>
    </submittedName>
</protein>
<sequence>MNLKKYVILGLGSLGLLFHSISCKEKTEPIAENPKARPNIIYILADDLGYGDIRAFNPDGKIKTPNIDKLAQGGMKFTDAHSPSAVCTPTRYGILTGRYSWRSPLKKGVLTGKSNALIAKNRTSVASLLKKGGYETAFIGKWHLGWNWAVKDSNVIGGDGWNPEDFDNLDFTKPVTHTPNDLGFDYAYGHSGSLDMAPYVYVENGKITSKVDSITEDTGKYTWWRKGPTASDFVHEQVTPNFFQRSIDYVKDKSGNDDPFFLYLALPSPHTPILPTEEWLGKSGLNPYADFVMMIDDYVGQLTKALTESGIEDNTLIVFTSDNGCSPQADYEVLAEFGHDPSHIYRGHKADIFEGGHRVPFIVKWPGHVTPGSVSDRTICHTDLLATCADLVQLPLQANEGEDSYSLMPLLNSHEKEYTREATVHHSVNGSFAIRKGDWKLIFCPGSGGWSDPKPDSEGINDLPKFQLYNLVEDAAEQKNRYLDNPGKAEELHKLMISYIEHGRSTPGEKRPNAPRDLKGKPWNPLSVDAKFGIPEP</sequence>
<reference evidence="7 8" key="1">
    <citation type="submission" date="2018-10" db="EMBL/GenBank/DDBJ databases">
        <title>Ulvibacterium marinum gen. nov., sp. nov., a novel marine bacterium of the family Flavobacteriaceae, isolated from a culture of the green alga Ulva prolifera.</title>
        <authorList>
            <person name="Zhang Z."/>
        </authorList>
    </citation>
    <scope>NUCLEOTIDE SEQUENCE [LARGE SCALE GENOMIC DNA]</scope>
    <source>
        <strain evidence="7 8">CCMM003</strain>
    </source>
</reference>
<evidence type="ECO:0000256" key="3">
    <source>
        <dbReference type="ARBA" id="ARBA00022801"/>
    </source>
</evidence>
<evidence type="ECO:0000259" key="6">
    <source>
        <dbReference type="Pfam" id="PF00884"/>
    </source>
</evidence>
<dbReference type="PANTHER" id="PTHR42693:SF53">
    <property type="entry name" value="ENDO-4-O-SULFATASE"/>
    <property type="match status" value="1"/>
</dbReference>
<proteinExistence type="inferred from homology"/>